<dbReference type="EnsemblPlants" id="PNT71055">
    <property type="protein sequence ID" value="PNT71055"/>
    <property type="gene ID" value="BRADI_2g22278v3"/>
</dbReference>
<dbReference type="SMART" id="SM00499">
    <property type="entry name" value="AAI"/>
    <property type="match status" value="1"/>
</dbReference>
<dbReference type="AlphaFoldDB" id="A0A2K2D9V1"/>
<name>A0A2K2D9V1_BRADI</name>
<comment type="function">
    <text evidence="1">Plant non-specific lipid-transfer proteins transfer phospholipids as well as galactolipids across membranes. May play a role in wax or cutin deposition in the cell walls of expanding epidermal cells and certain secretory tissues.</text>
</comment>
<evidence type="ECO:0000256" key="1">
    <source>
        <dbReference type="RuleBase" id="RU000628"/>
    </source>
</evidence>
<gene>
    <name evidence="4" type="primary">LOC100843040</name>
    <name evidence="3" type="ORF">BRADI_2g22278v3</name>
</gene>
<organism evidence="3">
    <name type="scientific">Brachypodium distachyon</name>
    <name type="common">Purple false brome</name>
    <name type="synonym">Trachynia distachya</name>
    <dbReference type="NCBI Taxonomy" id="15368"/>
    <lineage>
        <taxon>Eukaryota</taxon>
        <taxon>Viridiplantae</taxon>
        <taxon>Streptophyta</taxon>
        <taxon>Embryophyta</taxon>
        <taxon>Tracheophyta</taxon>
        <taxon>Spermatophyta</taxon>
        <taxon>Magnoliopsida</taxon>
        <taxon>Liliopsida</taxon>
        <taxon>Poales</taxon>
        <taxon>Poaceae</taxon>
        <taxon>BOP clade</taxon>
        <taxon>Pooideae</taxon>
        <taxon>Stipodae</taxon>
        <taxon>Brachypodieae</taxon>
        <taxon>Brachypodium</taxon>
    </lineage>
</organism>
<keyword evidence="5" id="KW-1185">Reference proteome</keyword>
<dbReference type="InterPro" id="IPR016140">
    <property type="entry name" value="Bifunc_inhib/LTP/seed_store"/>
</dbReference>
<dbReference type="PANTHER" id="PTHR33076">
    <property type="entry name" value="NON-SPECIFIC LIPID-TRANSFER PROTEIN 2-RELATED"/>
    <property type="match status" value="1"/>
</dbReference>
<dbReference type="InterPro" id="IPR000528">
    <property type="entry name" value="Plant_nsLTP"/>
</dbReference>
<dbReference type="Proteomes" id="UP000008810">
    <property type="component" value="Chromosome 2"/>
</dbReference>
<dbReference type="EMBL" id="CM000881">
    <property type="protein sequence ID" value="PNT71055.1"/>
    <property type="molecule type" value="Genomic_DNA"/>
</dbReference>
<dbReference type="CDD" id="cd01960">
    <property type="entry name" value="nsLTP1"/>
    <property type="match status" value="1"/>
</dbReference>
<accession>A0A2K2D9V1</accession>
<dbReference type="OrthoDB" id="1890443at2759"/>
<dbReference type="GO" id="GO:0006869">
    <property type="term" value="P:lipid transport"/>
    <property type="evidence" value="ECO:0007669"/>
    <property type="project" value="InterPro"/>
</dbReference>
<dbReference type="Pfam" id="PF00234">
    <property type="entry name" value="Tryp_alpha_amyl"/>
    <property type="match status" value="1"/>
</dbReference>
<proteinExistence type="inferred from homology"/>
<feature type="domain" description="Bifunctional inhibitor/plant lipid transfer protein/seed storage helical" evidence="2">
    <location>
        <begin position="19"/>
        <end position="96"/>
    </location>
</feature>
<reference evidence="4" key="3">
    <citation type="submission" date="2018-08" db="UniProtKB">
        <authorList>
            <consortium name="EnsemblPlants"/>
        </authorList>
    </citation>
    <scope>IDENTIFICATION</scope>
    <source>
        <strain evidence="4">cv. Bd21</strain>
    </source>
</reference>
<comment type="similarity">
    <text evidence="1">Belongs to the plant LTP family.</text>
</comment>
<sequence>MLAVAVAVAPGGARAALSCSTVYNTLMPCLGYVQSGGAVPRGCCTGIKRLVSAARTTPDRRAARVCLKNVAAGAAGGPCLTRAAGLPAALQDQPQRQLQLDRFDKLRPDRRSALQRTCDLSLVTLEGLKDVVSTETSGISFYYAYIVIQFCRCIIDEKHGELSWMCVLCNYMYYNRHHC</sequence>
<protein>
    <recommendedName>
        <fullName evidence="1">Non-specific lipid-transfer protein</fullName>
    </recommendedName>
</protein>
<reference evidence="3 4" key="1">
    <citation type="journal article" date="2010" name="Nature">
        <title>Genome sequencing and analysis of the model grass Brachypodium distachyon.</title>
        <authorList>
            <consortium name="International Brachypodium Initiative"/>
        </authorList>
    </citation>
    <scope>NUCLEOTIDE SEQUENCE [LARGE SCALE GENOMIC DNA]</scope>
    <source>
        <strain evidence="3 4">Bd21</strain>
    </source>
</reference>
<dbReference type="InterPro" id="IPR036312">
    <property type="entry name" value="Bifun_inhib/LTP/seed_sf"/>
</dbReference>
<evidence type="ECO:0000259" key="2">
    <source>
        <dbReference type="SMART" id="SM00499"/>
    </source>
</evidence>
<dbReference type="Gene3D" id="1.10.110.10">
    <property type="entry name" value="Plant lipid-transfer and hydrophobic proteins"/>
    <property type="match status" value="1"/>
</dbReference>
<reference evidence="3" key="2">
    <citation type="submission" date="2017-06" db="EMBL/GenBank/DDBJ databases">
        <title>WGS assembly of Brachypodium distachyon.</title>
        <authorList>
            <consortium name="The International Brachypodium Initiative"/>
            <person name="Lucas S."/>
            <person name="Harmon-Smith M."/>
            <person name="Lail K."/>
            <person name="Tice H."/>
            <person name="Grimwood J."/>
            <person name="Bruce D."/>
            <person name="Barry K."/>
            <person name="Shu S."/>
            <person name="Lindquist E."/>
            <person name="Wang M."/>
            <person name="Pitluck S."/>
            <person name="Vogel J.P."/>
            <person name="Garvin D.F."/>
            <person name="Mockler T.C."/>
            <person name="Schmutz J."/>
            <person name="Rokhsar D."/>
            <person name="Bevan M.W."/>
        </authorList>
    </citation>
    <scope>NUCLEOTIDE SEQUENCE</scope>
    <source>
        <strain evidence="3">Bd21</strain>
    </source>
</reference>
<dbReference type="Gramene" id="PNT71055">
    <property type="protein sequence ID" value="PNT71055"/>
    <property type="gene ID" value="BRADI_2g22278v3"/>
</dbReference>
<keyword evidence="1" id="KW-0813">Transport</keyword>
<dbReference type="PRINTS" id="PR00382">
    <property type="entry name" value="LIPIDTRNSFER"/>
</dbReference>
<dbReference type="SUPFAM" id="SSF47699">
    <property type="entry name" value="Bifunctional inhibitor/lipid-transfer protein/seed storage 2S albumin"/>
    <property type="match status" value="1"/>
</dbReference>
<dbReference type="STRING" id="15368.A0A2K2D9V1"/>
<evidence type="ECO:0000313" key="4">
    <source>
        <dbReference type="EnsemblPlants" id="PNT71055"/>
    </source>
</evidence>
<evidence type="ECO:0000313" key="5">
    <source>
        <dbReference type="Proteomes" id="UP000008810"/>
    </source>
</evidence>
<evidence type="ECO:0000313" key="3">
    <source>
        <dbReference type="EMBL" id="PNT71055.1"/>
    </source>
</evidence>
<keyword evidence="1" id="KW-0446">Lipid-binding</keyword>
<dbReference type="GO" id="GO:0008289">
    <property type="term" value="F:lipid binding"/>
    <property type="evidence" value="ECO:0007669"/>
    <property type="project" value="UniProtKB-KW"/>
</dbReference>